<evidence type="ECO:0000256" key="4">
    <source>
        <dbReference type="ARBA" id="ARBA00022692"/>
    </source>
</evidence>
<feature type="transmembrane region" description="Helical" evidence="7">
    <location>
        <begin position="135"/>
        <end position="158"/>
    </location>
</feature>
<proteinExistence type="inferred from homology"/>
<reference evidence="11" key="1">
    <citation type="submission" date="2015-06" db="EMBL/GenBank/DDBJ databases">
        <title>Comparative genomics of Burkholderia leaf nodule symbionts.</title>
        <authorList>
            <person name="Carlier A."/>
            <person name="Eberl L."/>
            <person name="Pinto-Carbo M."/>
        </authorList>
    </citation>
    <scope>NUCLEOTIDE SEQUENCE [LARGE SCALE GENOMIC DNA]</scope>
    <source>
        <strain evidence="11">UZHbot4</strain>
    </source>
</reference>
<feature type="domain" description="ABC transmembrane type-1" evidence="9">
    <location>
        <begin position="98"/>
        <end position="278"/>
    </location>
</feature>
<feature type="region of interest" description="Disordered" evidence="8">
    <location>
        <begin position="1"/>
        <end position="30"/>
    </location>
</feature>
<comment type="caution">
    <text evidence="10">The sequence shown here is derived from an EMBL/GenBank/DDBJ whole genome shotgun (WGS) entry which is preliminary data.</text>
</comment>
<dbReference type="EMBL" id="LFJJ01000189">
    <property type="protein sequence ID" value="KND58264.1"/>
    <property type="molecule type" value="Genomic_DNA"/>
</dbReference>
<dbReference type="InterPro" id="IPR000515">
    <property type="entry name" value="MetI-like"/>
</dbReference>
<dbReference type="GO" id="GO:0055085">
    <property type="term" value="P:transmembrane transport"/>
    <property type="evidence" value="ECO:0007669"/>
    <property type="project" value="InterPro"/>
</dbReference>
<feature type="transmembrane region" description="Helical" evidence="7">
    <location>
        <begin position="102"/>
        <end position="123"/>
    </location>
</feature>
<keyword evidence="2 7" id="KW-0813">Transport</keyword>
<keyword evidence="11" id="KW-1185">Reference proteome</keyword>
<feature type="transmembrane region" description="Helical" evidence="7">
    <location>
        <begin position="259"/>
        <end position="281"/>
    </location>
</feature>
<dbReference type="InterPro" id="IPR035906">
    <property type="entry name" value="MetI-like_sf"/>
</dbReference>
<dbReference type="PROSITE" id="PS50928">
    <property type="entry name" value="ABC_TM1"/>
    <property type="match status" value="1"/>
</dbReference>
<evidence type="ECO:0000256" key="6">
    <source>
        <dbReference type="ARBA" id="ARBA00023136"/>
    </source>
</evidence>
<name>A0A0L0M8H7_9BURK</name>
<evidence type="ECO:0000256" key="5">
    <source>
        <dbReference type="ARBA" id="ARBA00022989"/>
    </source>
</evidence>
<keyword evidence="5 7" id="KW-1133">Transmembrane helix</keyword>
<dbReference type="Gene3D" id="1.10.3720.10">
    <property type="entry name" value="MetI-like"/>
    <property type="match status" value="1"/>
</dbReference>
<evidence type="ECO:0000256" key="8">
    <source>
        <dbReference type="SAM" id="MobiDB-lite"/>
    </source>
</evidence>
<dbReference type="AlphaFoldDB" id="A0A0L0M8H7"/>
<feature type="transmembrane region" description="Helical" evidence="7">
    <location>
        <begin position="227"/>
        <end position="247"/>
    </location>
</feature>
<comment type="subcellular location">
    <subcellularLocation>
        <location evidence="1 7">Cell membrane</location>
        <topology evidence="1 7">Multi-pass membrane protein</topology>
    </subcellularLocation>
</comment>
<keyword evidence="3" id="KW-1003">Cell membrane</keyword>
<sequence>MRELTSSAPPGMGSSVSDDDAENMTGVASPVKVKRAPKGEPMREMLVQIAPPVVIVVVLLFIWEAAVRITGVAPEILPAPSRVIEAGWVARDDLWDNTLPTLYVTLIGFSVSLVIGWSLAVAIDFSAWLRRGLMPLLVASQTIPVIAIAPLVIIWFGFGLFPKVLVIALVTFFPVTVGLVEGFDSADRESANLVKSMGGNRWKLFCYVRLPSALPSFFTALRISITYAVTGAIFAEYVGAEFGLGIYMGMQKNAFRTDLVLASVIVTAILSVALFCLTYLLEYAIVPWHVKARRRGK</sequence>
<evidence type="ECO:0000256" key="3">
    <source>
        <dbReference type="ARBA" id="ARBA00022475"/>
    </source>
</evidence>
<gene>
    <name evidence="10" type="ORF">BVER_05230</name>
</gene>
<keyword evidence="6 7" id="KW-0472">Membrane</keyword>
<evidence type="ECO:0000256" key="1">
    <source>
        <dbReference type="ARBA" id="ARBA00004651"/>
    </source>
</evidence>
<organism evidence="10 11">
    <name type="scientific">Candidatus Burkholderia verschuerenii</name>
    <dbReference type="NCBI Taxonomy" id="242163"/>
    <lineage>
        <taxon>Bacteria</taxon>
        <taxon>Pseudomonadati</taxon>
        <taxon>Pseudomonadota</taxon>
        <taxon>Betaproteobacteria</taxon>
        <taxon>Burkholderiales</taxon>
        <taxon>Burkholderiaceae</taxon>
        <taxon>Burkholderia</taxon>
    </lineage>
</organism>
<accession>A0A0L0M8H7</accession>
<evidence type="ECO:0000313" key="11">
    <source>
        <dbReference type="Proteomes" id="UP000036959"/>
    </source>
</evidence>
<dbReference type="GO" id="GO:0005886">
    <property type="term" value="C:plasma membrane"/>
    <property type="evidence" value="ECO:0007669"/>
    <property type="project" value="UniProtKB-SubCell"/>
</dbReference>
<dbReference type="PATRIC" id="fig|242163.4.peg.2430"/>
<evidence type="ECO:0000259" key="9">
    <source>
        <dbReference type="PROSITE" id="PS50928"/>
    </source>
</evidence>
<dbReference type="CDD" id="cd06261">
    <property type="entry name" value="TM_PBP2"/>
    <property type="match status" value="1"/>
</dbReference>
<dbReference type="PANTHER" id="PTHR30151:SF20">
    <property type="entry name" value="ABC TRANSPORTER PERMEASE PROTEIN HI_0355-RELATED"/>
    <property type="match status" value="1"/>
</dbReference>
<dbReference type="Proteomes" id="UP000036959">
    <property type="component" value="Unassembled WGS sequence"/>
</dbReference>
<dbReference type="Pfam" id="PF00528">
    <property type="entry name" value="BPD_transp_1"/>
    <property type="match status" value="1"/>
</dbReference>
<feature type="transmembrane region" description="Helical" evidence="7">
    <location>
        <begin position="164"/>
        <end position="183"/>
    </location>
</feature>
<feature type="transmembrane region" description="Helical" evidence="7">
    <location>
        <begin position="204"/>
        <end position="221"/>
    </location>
</feature>
<feature type="transmembrane region" description="Helical" evidence="7">
    <location>
        <begin position="45"/>
        <end position="63"/>
    </location>
</feature>
<dbReference type="PANTHER" id="PTHR30151">
    <property type="entry name" value="ALKANE SULFONATE ABC TRANSPORTER-RELATED, MEMBRANE SUBUNIT"/>
    <property type="match status" value="1"/>
</dbReference>
<evidence type="ECO:0000256" key="7">
    <source>
        <dbReference type="RuleBase" id="RU363032"/>
    </source>
</evidence>
<keyword evidence="4 7" id="KW-0812">Transmembrane</keyword>
<evidence type="ECO:0000313" key="10">
    <source>
        <dbReference type="EMBL" id="KND58264.1"/>
    </source>
</evidence>
<comment type="similarity">
    <text evidence="7">Belongs to the binding-protein-dependent transport system permease family.</text>
</comment>
<evidence type="ECO:0000256" key="2">
    <source>
        <dbReference type="ARBA" id="ARBA00022448"/>
    </source>
</evidence>
<protein>
    <submittedName>
        <fullName evidence="10">Hydroxymethylpyrimidine ABC transporter, transmembrane component</fullName>
    </submittedName>
</protein>
<dbReference type="SUPFAM" id="SSF161098">
    <property type="entry name" value="MetI-like"/>
    <property type="match status" value="1"/>
</dbReference>